<evidence type="ECO:0000313" key="3">
    <source>
        <dbReference type="Proteomes" id="UP000245647"/>
    </source>
</evidence>
<proteinExistence type="predicted"/>
<dbReference type="InterPro" id="IPR006674">
    <property type="entry name" value="HD_domain"/>
</dbReference>
<organism evidence="2 3">
    <name type="scientific">Pararcticibacter amylolyticus</name>
    <dbReference type="NCBI Taxonomy" id="2173175"/>
    <lineage>
        <taxon>Bacteria</taxon>
        <taxon>Pseudomonadati</taxon>
        <taxon>Bacteroidota</taxon>
        <taxon>Sphingobacteriia</taxon>
        <taxon>Sphingobacteriales</taxon>
        <taxon>Sphingobacteriaceae</taxon>
        <taxon>Pararcticibacter</taxon>
    </lineage>
</organism>
<protein>
    <submittedName>
        <fullName evidence="2">Phosphohydrolase</fullName>
    </submittedName>
</protein>
<dbReference type="GO" id="GO:0016787">
    <property type="term" value="F:hydrolase activity"/>
    <property type="evidence" value="ECO:0007669"/>
    <property type="project" value="UniProtKB-KW"/>
</dbReference>
<dbReference type="CDD" id="cd00077">
    <property type="entry name" value="HDc"/>
    <property type="match status" value="1"/>
</dbReference>
<feature type="domain" description="HD/PDEase" evidence="1">
    <location>
        <begin position="22"/>
        <end position="135"/>
    </location>
</feature>
<dbReference type="InterPro" id="IPR003607">
    <property type="entry name" value="HD/PDEase_dom"/>
</dbReference>
<dbReference type="SMART" id="SM00471">
    <property type="entry name" value="HDc"/>
    <property type="match status" value="1"/>
</dbReference>
<sequence>MQFKEAEAFILNKLKNELSGHLTYHNAGHTEDVVSAVKMIGRGEGLDETEISLLQAAALFHDTGFLSGPENHEEKSCSLAKDMLPAFGYPPADIETICRLIMATKVPQKPGDLLSEIICDADLDYLGRDDFFIISERLYEELRSINPRLTRQQWDLQQISFLRKHHYFTRTSIQQREEKKTAHLNLLKSKTPNTINER</sequence>
<accession>A0A2U2PLY6</accession>
<dbReference type="SUPFAM" id="SSF109604">
    <property type="entry name" value="HD-domain/PDEase-like"/>
    <property type="match status" value="1"/>
</dbReference>
<reference evidence="2 3" key="1">
    <citation type="submission" date="2018-04" db="EMBL/GenBank/DDBJ databases">
        <title>Pedobacter chongqingensis sp. nov., isolated from a rottenly hemp rope.</title>
        <authorList>
            <person name="Cai Y."/>
        </authorList>
    </citation>
    <scope>NUCLEOTIDE SEQUENCE [LARGE SCALE GENOMIC DNA]</scope>
    <source>
        <strain evidence="2 3">FJ4-8</strain>
    </source>
</reference>
<dbReference type="Pfam" id="PF01966">
    <property type="entry name" value="HD"/>
    <property type="match status" value="1"/>
</dbReference>
<keyword evidence="2" id="KW-0378">Hydrolase</keyword>
<gene>
    <name evidence="2" type="ORF">DDR33_00675</name>
</gene>
<dbReference type="OrthoDB" id="5728337at2"/>
<dbReference type="EMBL" id="QEAS01000001">
    <property type="protein sequence ID" value="PWG82416.1"/>
    <property type="molecule type" value="Genomic_DNA"/>
</dbReference>
<evidence type="ECO:0000313" key="2">
    <source>
        <dbReference type="EMBL" id="PWG82416.1"/>
    </source>
</evidence>
<keyword evidence="3" id="KW-1185">Reference proteome</keyword>
<dbReference type="AlphaFoldDB" id="A0A2U2PLY6"/>
<dbReference type="Gene3D" id="1.10.3210.10">
    <property type="entry name" value="Hypothetical protein af1432"/>
    <property type="match status" value="1"/>
</dbReference>
<name>A0A2U2PLY6_9SPHI</name>
<dbReference type="Proteomes" id="UP000245647">
    <property type="component" value="Unassembled WGS sequence"/>
</dbReference>
<comment type="caution">
    <text evidence="2">The sequence shown here is derived from an EMBL/GenBank/DDBJ whole genome shotgun (WGS) entry which is preliminary data.</text>
</comment>
<dbReference type="RefSeq" id="WP_109413835.1">
    <property type="nucleotide sequence ID" value="NZ_QEAS01000001.1"/>
</dbReference>
<evidence type="ECO:0000259" key="1">
    <source>
        <dbReference type="SMART" id="SM00471"/>
    </source>
</evidence>